<dbReference type="Proteomes" id="UP000034196">
    <property type="component" value="Unassembled WGS sequence"/>
</dbReference>
<reference evidence="2" key="1">
    <citation type="submission" date="2016-10" db="EMBL/GenBank/DDBJ databases">
        <title>Genome sequence of Streptomyces mangrovisoli MUSC 149.</title>
        <authorList>
            <person name="Lee L.-H."/>
            <person name="Ser H.-L."/>
        </authorList>
    </citation>
    <scope>NUCLEOTIDE SEQUENCE [LARGE SCALE GENOMIC DNA]</scope>
    <source>
        <strain evidence="2">MUSC 149</strain>
    </source>
</reference>
<keyword evidence="3" id="KW-1185">Reference proteome</keyword>
<evidence type="ECO:0000313" key="2">
    <source>
        <dbReference type="EMBL" id="OIJ63169.1"/>
    </source>
</evidence>
<gene>
    <name evidence="2" type="ORF">WN71_035580</name>
</gene>
<organism evidence="2 3">
    <name type="scientific">Streptomyces mangrovisoli</name>
    <dbReference type="NCBI Taxonomy" id="1428628"/>
    <lineage>
        <taxon>Bacteria</taxon>
        <taxon>Bacillati</taxon>
        <taxon>Actinomycetota</taxon>
        <taxon>Actinomycetes</taxon>
        <taxon>Kitasatosporales</taxon>
        <taxon>Streptomycetaceae</taxon>
        <taxon>Streptomyces</taxon>
    </lineage>
</organism>
<dbReference type="EMBL" id="LAVA02000113">
    <property type="protein sequence ID" value="OIJ63169.1"/>
    <property type="molecule type" value="Genomic_DNA"/>
</dbReference>
<feature type="region of interest" description="Disordered" evidence="1">
    <location>
        <begin position="20"/>
        <end position="48"/>
    </location>
</feature>
<comment type="caution">
    <text evidence="2">The sequence shown here is derived from an EMBL/GenBank/DDBJ whole genome shotgun (WGS) entry which is preliminary data.</text>
</comment>
<proteinExistence type="predicted"/>
<feature type="region of interest" description="Disordered" evidence="1">
    <location>
        <begin position="139"/>
        <end position="168"/>
    </location>
</feature>
<dbReference type="RefSeq" id="WP_052743174.1">
    <property type="nucleotide sequence ID" value="NZ_LAVA02000113.1"/>
</dbReference>
<dbReference type="OrthoDB" id="4172585at2"/>
<evidence type="ECO:0000313" key="3">
    <source>
        <dbReference type="Proteomes" id="UP000034196"/>
    </source>
</evidence>
<dbReference type="AlphaFoldDB" id="A0A1J4NL90"/>
<sequence length="293" mass="32339">MTGTDADELLTAQQIHEEFGLSPSRLSELHRDRATTGCPEPDETQGRRRRWKRGTIGPYLTRYRAAKTSRSPVRHSLLTGDRGRLLSTSEVAQALGHKRTVTLLAWLTDRPGYFPEPDVTETTAGGRRRRFWYAGTVADWTGQRPGPGNTQPKTRTTPAAAPAGDGDPDELLDTKQAAPLLGYRSHLELHRAIARGILPELTEPDDITRSSRGLAGNLYKRRRITALQHARQHAPSSTELARQRLHAALDALRTAADPATVTVTALARAHPGHGTTTAWNENLDEARHTLQED</sequence>
<name>A0A1J4NL90_9ACTN</name>
<accession>A0A1J4NL90</accession>
<protein>
    <submittedName>
        <fullName evidence="2">Uncharacterized protein</fullName>
    </submittedName>
</protein>
<feature type="compositionally biased region" description="Polar residues" evidence="1">
    <location>
        <begin position="148"/>
        <end position="157"/>
    </location>
</feature>
<evidence type="ECO:0000256" key="1">
    <source>
        <dbReference type="SAM" id="MobiDB-lite"/>
    </source>
</evidence>